<keyword evidence="3" id="KW-1185">Reference proteome</keyword>
<dbReference type="PATRIC" id="fig|320483.3.peg.1145"/>
<feature type="compositionally biased region" description="Low complexity" evidence="1">
    <location>
        <begin position="97"/>
        <end position="107"/>
    </location>
</feature>
<dbReference type="Proteomes" id="UP000007307">
    <property type="component" value="Chromosome"/>
</dbReference>
<proteinExistence type="predicted"/>
<evidence type="ECO:0000313" key="3">
    <source>
        <dbReference type="Proteomes" id="UP000007307"/>
    </source>
</evidence>
<sequence length="238" mass="25407">MYAVAVVQLLQQYQVVLAALVLFVIFFTAAQSVRGAGFGHAPAALREKSTHGQLAPPAPAYPASRNPAEPPTLHGGTEVAPPDSRHKRVCHADDQARATAAFPRATPVPHTGCGGGSHSTKQPPVGHIAPLSRGCSAKVMVEPSAKCALYSLEVEPSHCELVESTEEAIEVVEIAYEPCCMDISEPAPNEAQFYVVEEGVIDTDQEPFSEVESANTLMYCIAVDQVFPHQIAKMLQHG</sequence>
<dbReference type="KEGG" id="amf:AMF_1003"/>
<dbReference type="STRING" id="320483.AMF_1003"/>
<dbReference type="EMBL" id="CP001079">
    <property type="protein sequence ID" value="ACM49819.1"/>
    <property type="molecule type" value="Genomic_DNA"/>
</dbReference>
<evidence type="ECO:0000313" key="2">
    <source>
        <dbReference type="EMBL" id="ACM49819.1"/>
    </source>
</evidence>
<gene>
    <name evidence="2" type="ordered locus">AMF_1003</name>
</gene>
<dbReference type="AlphaFoldDB" id="B9KHB5"/>
<dbReference type="HOGENOM" id="CLU_1163978_0_0_5"/>
<feature type="region of interest" description="Disordered" evidence="1">
    <location>
        <begin position="47"/>
        <end position="124"/>
    </location>
</feature>
<accession>B9KHB5</accession>
<name>B9KHB5_ANAMF</name>
<evidence type="ECO:0000256" key="1">
    <source>
        <dbReference type="SAM" id="MobiDB-lite"/>
    </source>
</evidence>
<protein>
    <submittedName>
        <fullName evidence="2">Uncharacterized protein</fullName>
    </submittedName>
</protein>
<organism evidence="2 3">
    <name type="scientific">Anaplasma marginale (strain Florida)</name>
    <dbReference type="NCBI Taxonomy" id="320483"/>
    <lineage>
        <taxon>Bacteria</taxon>
        <taxon>Pseudomonadati</taxon>
        <taxon>Pseudomonadota</taxon>
        <taxon>Alphaproteobacteria</taxon>
        <taxon>Rickettsiales</taxon>
        <taxon>Anaplasmataceae</taxon>
        <taxon>Anaplasma</taxon>
    </lineage>
</organism>
<reference evidence="2 3" key="1">
    <citation type="journal article" date="2009" name="BMC Genomics">
        <title>Conservation in the face of diversity: multistrain analysis of an intracellular bacterium.</title>
        <authorList>
            <person name="Dark M.J."/>
            <person name="Herndon D.R."/>
            <person name="Kappmeyer L.S."/>
            <person name="Gonzales M.P."/>
            <person name="Nordeen E."/>
            <person name="Palmer G.H."/>
            <person name="Knowles D.P. Jr."/>
            <person name="Brayton K.A."/>
        </authorList>
    </citation>
    <scope>NUCLEOTIDE SEQUENCE [LARGE SCALE GENOMIC DNA]</scope>
    <source>
        <strain evidence="2 3">Florida</strain>
    </source>
</reference>